<accession>A0A6S6QY96</accession>
<gene>
    <name evidence="1" type="ORF">acsn021_37520</name>
</gene>
<dbReference type="Proteomes" id="UP000515561">
    <property type="component" value="Chromosome"/>
</dbReference>
<protein>
    <submittedName>
        <fullName evidence="1">Uncharacterized protein</fullName>
    </submittedName>
</protein>
<dbReference type="KEGG" id="acel:acsn021_37520"/>
<reference evidence="1 2" key="1">
    <citation type="journal article" date="2016" name="Int. J. Syst. Evol. Microbiol.">
        <title>Descriptions of Anaerotaenia torta gen. nov., sp. nov. and Anaerocolumna cellulosilytica gen. nov., sp. nov. isolated from a methanogenic reactor of cattle waste.</title>
        <authorList>
            <person name="Uek A."/>
            <person name="Ohtaki Y."/>
            <person name="Kaku N."/>
            <person name="Ueki K."/>
        </authorList>
    </citation>
    <scope>NUCLEOTIDE SEQUENCE [LARGE SCALE GENOMIC DNA]</scope>
    <source>
        <strain evidence="1 2">SN021</strain>
    </source>
</reference>
<dbReference type="EMBL" id="AP023367">
    <property type="protein sequence ID" value="BCJ96183.1"/>
    <property type="molecule type" value="Genomic_DNA"/>
</dbReference>
<name>A0A6S6QY96_9FIRM</name>
<proteinExistence type="predicted"/>
<dbReference type="RefSeq" id="WP_184091602.1">
    <property type="nucleotide sequence ID" value="NZ_AP023367.1"/>
</dbReference>
<dbReference type="AlphaFoldDB" id="A0A6S6QY96"/>
<dbReference type="InterPro" id="IPR009081">
    <property type="entry name" value="PP-bd_ACP"/>
</dbReference>
<dbReference type="SUPFAM" id="SSF47336">
    <property type="entry name" value="ACP-like"/>
    <property type="match status" value="1"/>
</dbReference>
<dbReference type="PROSITE" id="PS50075">
    <property type="entry name" value="CARRIER"/>
    <property type="match status" value="1"/>
</dbReference>
<dbReference type="Gene3D" id="1.10.1200.10">
    <property type="entry name" value="ACP-like"/>
    <property type="match status" value="1"/>
</dbReference>
<dbReference type="Pfam" id="PF00550">
    <property type="entry name" value="PP-binding"/>
    <property type="match status" value="1"/>
</dbReference>
<dbReference type="InterPro" id="IPR036736">
    <property type="entry name" value="ACP-like_sf"/>
</dbReference>
<evidence type="ECO:0000313" key="2">
    <source>
        <dbReference type="Proteomes" id="UP000515561"/>
    </source>
</evidence>
<keyword evidence="2" id="KW-1185">Reference proteome</keyword>
<organism evidence="1 2">
    <name type="scientific">Anaerocolumna cellulosilytica</name>
    <dbReference type="NCBI Taxonomy" id="433286"/>
    <lineage>
        <taxon>Bacteria</taxon>
        <taxon>Bacillati</taxon>
        <taxon>Bacillota</taxon>
        <taxon>Clostridia</taxon>
        <taxon>Lachnospirales</taxon>
        <taxon>Lachnospiraceae</taxon>
        <taxon>Anaerocolumna</taxon>
    </lineage>
</organism>
<sequence length="84" mass="9755">MEYNAVAEIIKKYVLDSVNIDSIDNDMDIFEEGLVSSLFAIELMTFLEKNFEIKITTSDLDMDNYRCINNITEFVCEKKGDDNR</sequence>
<evidence type="ECO:0000313" key="1">
    <source>
        <dbReference type="EMBL" id="BCJ96183.1"/>
    </source>
</evidence>